<evidence type="ECO:0000313" key="7">
    <source>
        <dbReference type="Proteomes" id="UP000277498"/>
    </source>
</evidence>
<evidence type="ECO:0000256" key="4">
    <source>
        <dbReference type="ARBA" id="ARBA00023163"/>
    </source>
</evidence>
<keyword evidence="7" id="KW-1185">Reference proteome</keyword>
<reference evidence="6 7" key="1">
    <citation type="submission" date="2018-11" db="EMBL/GenBank/DDBJ databases">
        <authorList>
            <person name="Criscuolo A."/>
        </authorList>
    </citation>
    <scope>NUCLEOTIDE SEQUENCE [LARGE SCALE GENOMIC DNA]</scope>
    <source>
        <strain evidence="6">ACIP111625</strain>
    </source>
</reference>
<dbReference type="GO" id="GO:0003700">
    <property type="term" value="F:DNA-binding transcription factor activity"/>
    <property type="evidence" value="ECO:0007669"/>
    <property type="project" value="InterPro"/>
</dbReference>
<keyword evidence="4" id="KW-0804">Transcription</keyword>
<proteinExistence type="inferred from homology"/>
<gene>
    <name evidence="6" type="primary">gltR_1</name>
    <name evidence="6" type="ORF">XINFAN_00282</name>
</gene>
<evidence type="ECO:0000256" key="3">
    <source>
        <dbReference type="ARBA" id="ARBA00023125"/>
    </source>
</evidence>
<organism evidence="6 7">
    <name type="scientific">Pseudogemmobacter humi</name>
    <dbReference type="NCBI Taxonomy" id="2483812"/>
    <lineage>
        <taxon>Bacteria</taxon>
        <taxon>Pseudomonadati</taxon>
        <taxon>Pseudomonadota</taxon>
        <taxon>Alphaproteobacteria</taxon>
        <taxon>Rhodobacterales</taxon>
        <taxon>Paracoccaceae</taxon>
        <taxon>Pseudogemmobacter</taxon>
    </lineage>
</organism>
<dbReference type="Pfam" id="PF00126">
    <property type="entry name" value="HTH_1"/>
    <property type="match status" value="1"/>
</dbReference>
<dbReference type="GO" id="GO:0003677">
    <property type="term" value="F:DNA binding"/>
    <property type="evidence" value="ECO:0007669"/>
    <property type="project" value="UniProtKB-KW"/>
</dbReference>
<name>A0A3P5WF34_9RHOB</name>
<feature type="domain" description="HTH lysR-type" evidence="5">
    <location>
        <begin position="5"/>
        <end position="62"/>
    </location>
</feature>
<accession>A0A3P5WF34</accession>
<dbReference type="PANTHER" id="PTHR30579:SF7">
    <property type="entry name" value="HTH-TYPE TRANSCRIPTIONAL REGULATOR LRHA-RELATED"/>
    <property type="match status" value="1"/>
</dbReference>
<evidence type="ECO:0000256" key="2">
    <source>
        <dbReference type="ARBA" id="ARBA00023015"/>
    </source>
</evidence>
<dbReference type="FunFam" id="1.10.10.10:FF:000001">
    <property type="entry name" value="LysR family transcriptional regulator"/>
    <property type="match status" value="1"/>
</dbReference>
<dbReference type="OrthoDB" id="8097684at2"/>
<dbReference type="EMBL" id="UXAW01000032">
    <property type="protein sequence ID" value="VDC19895.1"/>
    <property type="molecule type" value="Genomic_DNA"/>
</dbReference>
<evidence type="ECO:0000256" key="1">
    <source>
        <dbReference type="ARBA" id="ARBA00009437"/>
    </source>
</evidence>
<dbReference type="InterPro" id="IPR036388">
    <property type="entry name" value="WH-like_DNA-bd_sf"/>
</dbReference>
<comment type="similarity">
    <text evidence="1">Belongs to the LysR transcriptional regulatory family.</text>
</comment>
<dbReference type="SUPFAM" id="SSF53850">
    <property type="entry name" value="Periplasmic binding protein-like II"/>
    <property type="match status" value="1"/>
</dbReference>
<dbReference type="InterPro" id="IPR000847">
    <property type="entry name" value="LysR_HTH_N"/>
</dbReference>
<dbReference type="Gene3D" id="1.10.10.10">
    <property type="entry name" value="Winged helix-like DNA-binding domain superfamily/Winged helix DNA-binding domain"/>
    <property type="match status" value="1"/>
</dbReference>
<sequence>MQPMMDLRLLRTFVCAARSKSLSAAAIQVLRTQSAVTMQIQRLEETMEHTLFHRSGSGIRLTESGERFLVYAERILKAHDEAISEFSNKGLYGSISFGCPEDYLIAFGPSLIQTFGAVHSSVDINVVSAPTVELRKLLQQRQIDLALVSTPHPTEKDVILRHERLVWVGNKQNLALQFYGDVVPLALSASNTMDHRAACEAMERVQMKYRIAFASNSLAGLIAIARSGLAISVFTQKAVPADLHVQEKHLPRLPHIGVLVSYAEERPAAAVKAFGEHIHRQLPQF</sequence>
<dbReference type="InterPro" id="IPR050176">
    <property type="entry name" value="LTTR"/>
</dbReference>
<dbReference type="Gene3D" id="3.40.190.10">
    <property type="entry name" value="Periplasmic binding protein-like II"/>
    <property type="match status" value="2"/>
</dbReference>
<dbReference type="Proteomes" id="UP000277498">
    <property type="component" value="Unassembled WGS sequence"/>
</dbReference>
<dbReference type="RefSeq" id="WP_124084723.1">
    <property type="nucleotide sequence ID" value="NZ_UXAW01000032.1"/>
</dbReference>
<dbReference type="PANTHER" id="PTHR30579">
    <property type="entry name" value="TRANSCRIPTIONAL REGULATOR"/>
    <property type="match status" value="1"/>
</dbReference>
<evidence type="ECO:0000313" key="6">
    <source>
        <dbReference type="EMBL" id="VDC19895.1"/>
    </source>
</evidence>
<dbReference type="InterPro" id="IPR036390">
    <property type="entry name" value="WH_DNA-bd_sf"/>
</dbReference>
<protein>
    <submittedName>
        <fullName evidence="6">HTH-type transcriptional regulator GltR</fullName>
    </submittedName>
</protein>
<keyword evidence="2" id="KW-0805">Transcription regulation</keyword>
<keyword evidence="3" id="KW-0238">DNA-binding</keyword>
<dbReference type="AlphaFoldDB" id="A0A3P5WF34"/>
<dbReference type="Pfam" id="PF03466">
    <property type="entry name" value="LysR_substrate"/>
    <property type="match status" value="1"/>
</dbReference>
<dbReference type="InterPro" id="IPR005119">
    <property type="entry name" value="LysR_subst-bd"/>
</dbReference>
<dbReference type="PROSITE" id="PS50931">
    <property type="entry name" value="HTH_LYSR"/>
    <property type="match status" value="1"/>
</dbReference>
<evidence type="ECO:0000259" key="5">
    <source>
        <dbReference type="PROSITE" id="PS50931"/>
    </source>
</evidence>
<dbReference type="SUPFAM" id="SSF46785">
    <property type="entry name" value="Winged helix' DNA-binding domain"/>
    <property type="match status" value="1"/>
</dbReference>